<evidence type="ECO:0000256" key="1">
    <source>
        <dbReference type="SAM" id="MobiDB-lite"/>
    </source>
</evidence>
<gene>
    <name evidence="3" type="ORF">GCM10009839_58910</name>
</gene>
<proteinExistence type="predicted"/>
<feature type="transmembrane region" description="Helical" evidence="2">
    <location>
        <begin position="21"/>
        <end position="40"/>
    </location>
</feature>
<evidence type="ECO:0000313" key="4">
    <source>
        <dbReference type="Proteomes" id="UP001500751"/>
    </source>
</evidence>
<keyword evidence="2" id="KW-1133">Transmembrane helix</keyword>
<feature type="region of interest" description="Disordered" evidence="1">
    <location>
        <begin position="59"/>
        <end position="117"/>
    </location>
</feature>
<accession>A0ABP5GPA4</accession>
<keyword evidence="2" id="KW-0472">Membrane</keyword>
<protein>
    <submittedName>
        <fullName evidence="3">Uncharacterized protein</fullName>
    </submittedName>
</protein>
<feature type="region of interest" description="Disordered" evidence="1">
    <location>
        <begin position="156"/>
        <end position="179"/>
    </location>
</feature>
<sequence length="179" mass="19032">MLATVKLMTALPPCVKRRSGALVMLPIIVVVALMLMRSALSVEGPPPVRGAAGLSGWCRGDGPRNSPRVGSGARARAQRDRVAAWPLRRAGPVGSDGRGTTERTYRRSAPSPGWDTRNALPERYVLPTIRVTGAAGWADAEKRVRIIAVPARLKSVPGGKGDRARGLRACSRRRGEPGA</sequence>
<comment type="caution">
    <text evidence="3">The sequence shown here is derived from an EMBL/GenBank/DDBJ whole genome shotgun (WGS) entry which is preliminary data.</text>
</comment>
<organism evidence="3 4">
    <name type="scientific">Catenulispora yoronensis</name>
    <dbReference type="NCBI Taxonomy" id="450799"/>
    <lineage>
        <taxon>Bacteria</taxon>
        <taxon>Bacillati</taxon>
        <taxon>Actinomycetota</taxon>
        <taxon>Actinomycetes</taxon>
        <taxon>Catenulisporales</taxon>
        <taxon>Catenulisporaceae</taxon>
        <taxon>Catenulispora</taxon>
    </lineage>
</organism>
<name>A0ABP5GPA4_9ACTN</name>
<reference evidence="4" key="1">
    <citation type="journal article" date="2019" name="Int. J. Syst. Evol. Microbiol.">
        <title>The Global Catalogue of Microorganisms (GCM) 10K type strain sequencing project: providing services to taxonomists for standard genome sequencing and annotation.</title>
        <authorList>
            <consortium name="The Broad Institute Genomics Platform"/>
            <consortium name="The Broad Institute Genome Sequencing Center for Infectious Disease"/>
            <person name="Wu L."/>
            <person name="Ma J."/>
        </authorList>
    </citation>
    <scope>NUCLEOTIDE SEQUENCE [LARGE SCALE GENOMIC DNA]</scope>
    <source>
        <strain evidence="4">JCM 16014</strain>
    </source>
</reference>
<keyword evidence="4" id="KW-1185">Reference proteome</keyword>
<keyword evidence="2" id="KW-0812">Transmembrane</keyword>
<evidence type="ECO:0000256" key="2">
    <source>
        <dbReference type="SAM" id="Phobius"/>
    </source>
</evidence>
<dbReference type="Proteomes" id="UP001500751">
    <property type="component" value="Unassembled WGS sequence"/>
</dbReference>
<evidence type="ECO:0000313" key="3">
    <source>
        <dbReference type="EMBL" id="GAA2046614.1"/>
    </source>
</evidence>
<dbReference type="EMBL" id="BAAAQN010000041">
    <property type="protein sequence ID" value="GAA2046614.1"/>
    <property type="molecule type" value="Genomic_DNA"/>
</dbReference>